<dbReference type="Gene3D" id="1.10.287.130">
    <property type="match status" value="1"/>
</dbReference>
<dbReference type="SMART" id="SM00388">
    <property type="entry name" value="HisKA"/>
    <property type="match status" value="1"/>
</dbReference>
<evidence type="ECO:0000313" key="16">
    <source>
        <dbReference type="EMBL" id="MBK3493809.1"/>
    </source>
</evidence>
<keyword evidence="17" id="KW-1185">Reference proteome</keyword>
<dbReference type="PROSITE" id="PS50109">
    <property type="entry name" value="HIS_KIN"/>
    <property type="match status" value="1"/>
</dbReference>
<feature type="domain" description="Histidine kinase" evidence="15">
    <location>
        <begin position="205"/>
        <end position="410"/>
    </location>
</feature>
<feature type="transmembrane region" description="Helical" evidence="14">
    <location>
        <begin position="127"/>
        <end position="149"/>
    </location>
</feature>
<evidence type="ECO:0000256" key="4">
    <source>
        <dbReference type="ARBA" id="ARBA00022475"/>
    </source>
</evidence>
<dbReference type="InterPro" id="IPR003594">
    <property type="entry name" value="HATPase_dom"/>
</dbReference>
<evidence type="ECO:0000256" key="8">
    <source>
        <dbReference type="ARBA" id="ARBA00022741"/>
    </source>
</evidence>
<evidence type="ECO:0000256" key="6">
    <source>
        <dbReference type="ARBA" id="ARBA00022679"/>
    </source>
</evidence>
<evidence type="ECO:0000256" key="5">
    <source>
        <dbReference type="ARBA" id="ARBA00022553"/>
    </source>
</evidence>
<dbReference type="InterPro" id="IPR003661">
    <property type="entry name" value="HisK_dim/P_dom"/>
</dbReference>
<evidence type="ECO:0000256" key="13">
    <source>
        <dbReference type="ARBA" id="ARBA00023136"/>
    </source>
</evidence>
<feature type="transmembrane region" description="Helical" evidence="14">
    <location>
        <begin position="5"/>
        <end position="22"/>
    </location>
</feature>
<dbReference type="InterPro" id="IPR011620">
    <property type="entry name" value="Sig_transdc_His_kinase_LytS_TM"/>
</dbReference>
<evidence type="ECO:0000256" key="1">
    <source>
        <dbReference type="ARBA" id="ARBA00000085"/>
    </source>
</evidence>
<keyword evidence="9" id="KW-0418">Kinase</keyword>
<proteinExistence type="predicted"/>
<sequence>MFETLLLNFLFLLIPFLAYLIFFENGNLYKIKSILNITVAITMVLCMTLPFHLDSGFIFDLRYIPCIIVSLYWGYKNTILLYIVLNTYRFIIGGDGVIQSLLFSTIVLVAVSMCSNKFKSLDSQYRISFATMISFFTMFFYLATLSFQMPINREFWILSINAITTHVVLMIILLILIERIISNMKAREVIIQSDRLQVISELSASVAHEIRNPLTITSGFLQLLSHSESISLKDKDYVEYSLQELKRAEKIVGDFLTFSKPLSENMVDSNLKEETEYAKNILIPYANMYNVNLHVSFHNSLHKAFDKNQMHQCFINLYKNGIEAMKDTGGTLMIDISEQKKNIIIKIKDQGIGMTDEEISFLGKPYYSTKKEGTGLGMLMVYSTIHKVKGLIKVESEKGKGTVFTIMIPV</sequence>
<comment type="catalytic activity">
    <reaction evidence="1">
        <text>ATP + protein L-histidine = ADP + protein N-phospho-L-histidine.</text>
        <dbReference type="EC" id="2.7.13.3"/>
    </reaction>
</comment>
<evidence type="ECO:0000256" key="2">
    <source>
        <dbReference type="ARBA" id="ARBA00004651"/>
    </source>
</evidence>
<reference evidence="16 17" key="1">
    <citation type="submission" date="2020-12" db="EMBL/GenBank/DDBJ databases">
        <title>YIM B01967 draft genome.</title>
        <authorList>
            <person name="Yan X."/>
        </authorList>
    </citation>
    <scope>NUCLEOTIDE SEQUENCE [LARGE SCALE GENOMIC DNA]</scope>
    <source>
        <strain evidence="16 17">YIM B01967</strain>
    </source>
</reference>
<evidence type="ECO:0000256" key="7">
    <source>
        <dbReference type="ARBA" id="ARBA00022692"/>
    </source>
</evidence>
<feature type="transmembrane region" description="Helical" evidence="14">
    <location>
        <begin position="34"/>
        <end position="51"/>
    </location>
</feature>
<dbReference type="InterPro" id="IPR036097">
    <property type="entry name" value="HisK_dim/P_sf"/>
</dbReference>
<dbReference type="InterPro" id="IPR036890">
    <property type="entry name" value="HATPase_C_sf"/>
</dbReference>
<feature type="transmembrane region" description="Helical" evidence="14">
    <location>
        <begin position="97"/>
        <end position="115"/>
    </location>
</feature>
<gene>
    <name evidence="16" type="ORF">JFL43_02830</name>
</gene>
<keyword evidence="7 14" id="KW-0812">Transmembrane</keyword>
<dbReference type="PANTHER" id="PTHR43065:SF46">
    <property type="entry name" value="C4-DICARBOXYLATE TRANSPORT SENSOR PROTEIN DCTB"/>
    <property type="match status" value="1"/>
</dbReference>
<evidence type="ECO:0000256" key="9">
    <source>
        <dbReference type="ARBA" id="ARBA00022777"/>
    </source>
</evidence>
<comment type="subcellular location">
    <subcellularLocation>
        <location evidence="2">Cell membrane</location>
        <topology evidence="2">Multi-pass membrane protein</topology>
    </subcellularLocation>
</comment>
<dbReference type="SMART" id="SM00387">
    <property type="entry name" value="HATPase_c"/>
    <property type="match status" value="1"/>
</dbReference>
<dbReference type="Proteomes" id="UP000618943">
    <property type="component" value="Unassembled WGS sequence"/>
</dbReference>
<keyword evidence="5" id="KW-0597">Phosphoprotein</keyword>
<dbReference type="PANTHER" id="PTHR43065">
    <property type="entry name" value="SENSOR HISTIDINE KINASE"/>
    <property type="match status" value="1"/>
</dbReference>
<keyword evidence="4" id="KW-1003">Cell membrane</keyword>
<keyword evidence="11 14" id="KW-1133">Transmembrane helix</keyword>
<evidence type="ECO:0000313" key="17">
    <source>
        <dbReference type="Proteomes" id="UP000618943"/>
    </source>
</evidence>
<dbReference type="Gene3D" id="3.30.565.10">
    <property type="entry name" value="Histidine kinase-like ATPase, C-terminal domain"/>
    <property type="match status" value="1"/>
</dbReference>
<dbReference type="RefSeq" id="WP_200747833.1">
    <property type="nucleotide sequence ID" value="NZ_JAEOAH010000003.1"/>
</dbReference>
<dbReference type="PRINTS" id="PR00344">
    <property type="entry name" value="BCTRLSENSOR"/>
</dbReference>
<evidence type="ECO:0000256" key="11">
    <source>
        <dbReference type="ARBA" id="ARBA00022989"/>
    </source>
</evidence>
<accession>A0ABS1H316</accession>
<protein>
    <recommendedName>
        <fullName evidence="3">histidine kinase</fullName>
        <ecNumber evidence="3">2.7.13.3</ecNumber>
    </recommendedName>
</protein>
<evidence type="ECO:0000256" key="14">
    <source>
        <dbReference type="SAM" id="Phobius"/>
    </source>
</evidence>
<keyword evidence="13 14" id="KW-0472">Membrane</keyword>
<organism evidence="16 17">
    <name type="scientific">Viridibacillus soli</name>
    <dbReference type="NCBI Taxonomy" id="2798301"/>
    <lineage>
        <taxon>Bacteria</taxon>
        <taxon>Bacillati</taxon>
        <taxon>Bacillota</taxon>
        <taxon>Bacilli</taxon>
        <taxon>Bacillales</taxon>
        <taxon>Caryophanaceae</taxon>
        <taxon>Viridibacillus</taxon>
    </lineage>
</organism>
<dbReference type="CDD" id="cd00082">
    <property type="entry name" value="HisKA"/>
    <property type="match status" value="1"/>
</dbReference>
<dbReference type="EMBL" id="JAEOAH010000003">
    <property type="protein sequence ID" value="MBK3493809.1"/>
    <property type="molecule type" value="Genomic_DNA"/>
</dbReference>
<keyword evidence="10" id="KW-0067">ATP-binding</keyword>
<keyword evidence="12" id="KW-0902">Two-component regulatory system</keyword>
<dbReference type="InterPro" id="IPR004358">
    <property type="entry name" value="Sig_transdc_His_kin-like_C"/>
</dbReference>
<name>A0ABS1H316_9BACL</name>
<dbReference type="Pfam" id="PF00512">
    <property type="entry name" value="HisKA"/>
    <property type="match status" value="1"/>
</dbReference>
<keyword evidence="6" id="KW-0808">Transferase</keyword>
<feature type="transmembrane region" description="Helical" evidence="14">
    <location>
        <begin position="63"/>
        <end position="85"/>
    </location>
</feature>
<dbReference type="SUPFAM" id="SSF55874">
    <property type="entry name" value="ATPase domain of HSP90 chaperone/DNA topoisomerase II/histidine kinase"/>
    <property type="match status" value="1"/>
</dbReference>
<feature type="transmembrane region" description="Helical" evidence="14">
    <location>
        <begin position="155"/>
        <end position="177"/>
    </location>
</feature>
<evidence type="ECO:0000256" key="3">
    <source>
        <dbReference type="ARBA" id="ARBA00012438"/>
    </source>
</evidence>
<evidence type="ECO:0000256" key="10">
    <source>
        <dbReference type="ARBA" id="ARBA00022840"/>
    </source>
</evidence>
<dbReference type="EC" id="2.7.13.3" evidence="3"/>
<dbReference type="Pfam" id="PF07694">
    <property type="entry name" value="5TM-5TMR_LYT"/>
    <property type="match status" value="1"/>
</dbReference>
<keyword evidence="8" id="KW-0547">Nucleotide-binding</keyword>
<evidence type="ECO:0000256" key="12">
    <source>
        <dbReference type="ARBA" id="ARBA00023012"/>
    </source>
</evidence>
<dbReference type="SUPFAM" id="SSF47384">
    <property type="entry name" value="Homodimeric domain of signal transducing histidine kinase"/>
    <property type="match status" value="1"/>
</dbReference>
<dbReference type="InterPro" id="IPR005467">
    <property type="entry name" value="His_kinase_dom"/>
</dbReference>
<dbReference type="Pfam" id="PF02518">
    <property type="entry name" value="HATPase_c"/>
    <property type="match status" value="1"/>
</dbReference>
<comment type="caution">
    <text evidence="16">The sequence shown here is derived from an EMBL/GenBank/DDBJ whole genome shotgun (WGS) entry which is preliminary data.</text>
</comment>
<evidence type="ECO:0000259" key="15">
    <source>
        <dbReference type="PROSITE" id="PS50109"/>
    </source>
</evidence>